<sequence>MVIGNGFSYVYGMISEIKQFSVFLEVIGNGFFLDMGRNELLKKFERRNLKMEGFRPKKLPELKLDTSKAKPAFVVKKPTITQEEIDEMVRGPVDEGNGHPGPNEMVRGPVDEGNGRPGSNEMVRGPVDEGNGRPGPNEMARGPVDEGNGRPGPNWSLVIAVALIGLCAFARRAMPN</sequence>
<name>A0ABD3CHU9_9LAMI</name>
<dbReference type="EMBL" id="JAVIJP010000036">
    <property type="protein sequence ID" value="KAL3628345.1"/>
    <property type="molecule type" value="Genomic_DNA"/>
</dbReference>
<comment type="caution">
    <text evidence="2">The sequence shown here is derived from an EMBL/GenBank/DDBJ whole genome shotgun (WGS) entry which is preliminary data.</text>
</comment>
<organism evidence="2 3">
    <name type="scientific">Castilleja foliolosa</name>
    <dbReference type="NCBI Taxonomy" id="1961234"/>
    <lineage>
        <taxon>Eukaryota</taxon>
        <taxon>Viridiplantae</taxon>
        <taxon>Streptophyta</taxon>
        <taxon>Embryophyta</taxon>
        <taxon>Tracheophyta</taxon>
        <taxon>Spermatophyta</taxon>
        <taxon>Magnoliopsida</taxon>
        <taxon>eudicotyledons</taxon>
        <taxon>Gunneridae</taxon>
        <taxon>Pentapetalae</taxon>
        <taxon>asterids</taxon>
        <taxon>lamiids</taxon>
        <taxon>Lamiales</taxon>
        <taxon>Orobanchaceae</taxon>
        <taxon>Pedicularideae</taxon>
        <taxon>Castillejinae</taxon>
        <taxon>Castilleja</taxon>
    </lineage>
</organism>
<keyword evidence="3" id="KW-1185">Reference proteome</keyword>
<dbReference type="Proteomes" id="UP001632038">
    <property type="component" value="Unassembled WGS sequence"/>
</dbReference>
<feature type="region of interest" description="Disordered" evidence="1">
    <location>
        <begin position="90"/>
        <end position="149"/>
    </location>
</feature>
<protein>
    <submittedName>
        <fullName evidence="2">Uncharacterized protein</fullName>
    </submittedName>
</protein>
<evidence type="ECO:0000256" key="1">
    <source>
        <dbReference type="SAM" id="MobiDB-lite"/>
    </source>
</evidence>
<dbReference type="AlphaFoldDB" id="A0ABD3CHU9"/>
<proteinExistence type="predicted"/>
<accession>A0ABD3CHU9</accession>
<gene>
    <name evidence="2" type="ORF">CASFOL_027391</name>
</gene>
<reference evidence="3" key="1">
    <citation type="journal article" date="2024" name="IScience">
        <title>Strigolactones Initiate the Formation of Haustorium-like Structures in Castilleja.</title>
        <authorList>
            <person name="Buerger M."/>
            <person name="Peterson D."/>
            <person name="Chory J."/>
        </authorList>
    </citation>
    <scope>NUCLEOTIDE SEQUENCE [LARGE SCALE GENOMIC DNA]</scope>
</reference>
<evidence type="ECO:0000313" key="3">
    <source>
        <dbReference type="Proteomes" id="UP001632038"/>
    </source>
</evidence>
<evidence type="ECO:0000313" key="2">
    <source>
        <dbReference type="EMBL" id="KAL3628345.1"/>
    </source>
</evidence>